<dbReference type="SUPFAM" id="SSF103657">
    <property type="entry name" value="BAR/IMD domain-like"/>
    <property type="match status" value="1"/>
</dbReference>
<dbReference type="Gene3D" id="3.30.40.10">
    <property type="entry name" value="Zinc/RING finger domain, C3HC4 (zinc finger)"/>
    <property type="match status" value="1"/>
</dbReference>
<gene>
    <name evidence="1" type="ORF">OXX778_LOCUS19067</name>
</gene>
<keyword evidence="2" id="KW-1185">Reference proteome</keyword>
<proteinExistence type="predicted"/>
<feature type="non-terminal residue" evidence="1">
    <location>
        <position position="1"/>
    </location>
</feature>
<dbReference type="Proteomes" id="UP000663879">
    <property type="component" value="Unassembled WGS sequence"/>
</dbReference>
<dbReference type="SUPFAM" id="SSF57850">
    <property type="entry name" value="RING/U-box"/>
    <property type="match status" value="1"/>
</dbReference>
<dbReference type="InterPro" id="IPR013083">
    <property type="entry name" value="Znf_RING/FYVE/PHD"/>
</dbReference>
<organism evidence="1 2">
    <name type="scientific">Brachionus calyciflorus</name>
    <dbReference type="NCBI Taxonomy" id="104777"/>
    <lineage>
        <taxon>Eukaryota</taxon>
        <taxon>Metazoa</taxon>
        <taxon>Spiralia</taxon>
        <taxon>Gnathifera</taxon>
        <taxon>Rotifera</taxon>
        <taxon>Eurotatoria</taxon>
        <taxon>Monogononta</taxon>
        <taxon>Pseudotrocha</taxon>
        <taxon>Ploima</taxon>
        <taxon>Brachionidae</taxon>
        <taxon>Brachionus</taxon>
    </lineage>
</organism>
<evidence type="ECO:0008006" key="3">
    <source>
        <dbReference type="Google" id="ProtNLM"/>
    </source>
</evidence>
<reference evidence="1" key="1">
    <citation type="submission" date="2021-02" db="EMBL/GenBank/DDBJ databases">
        <authorList>
            <person name="Nowell W R."/>
        </authorList>
    </citation>
    <scope>NUCLEOTIDE SEQUENCE</scope>
    <source>
        <strain evidence="1">Ploen Becks lab</strain>
    </source>
</reference>
<sequence>IKQKIVNLDIFIKMDTIILCRFCNLVYDEPKFLPCGENICTECIRTVVDKLECIHCDQVHSIPANSFPDNKQLKNILNLTSKPYARYQEAKSEFKKFKKTYESGRHKIESYSKELIQEINFKISLKLKELSNCKNELISQVDDYEKECLSYFEANQETIMDQKFSFIINRVEEEIKNRSLISEENLQIIEKLKNDIITSHNELNEAIFNGNYLTYEDPNYNYNLAGTLKTQKRKCYDRKKLSSIHLIDYSNSYPLDQTLIRVACLKNGNFAICYIRETSLKLIVEIHDFKHRSLLNFFEYSFKGNYNSILKSYENVIVLAEINSKYLVVFDLFLNKLVEKTFKFNLSSLFCFQQFIGVIDNTREENKSFIYILDNDLNNLLTIENDAMSLSFPHPIEYCFASENYIFFREKEFLNVLNNSASLVSRLNFPKELKLIGVNVDYLMVWNRKDKCIVHMDLKGNECEKIDLINFNENNLEILYENESKRLVFVDVKKWNILKA</sequence>
<evidence type="ECO:0000313" key="1">
    <source>
        <dbReference type="EMBL" id="CAF1056257.1"/>
    </source>
</evidence>
<dbReference type="InterPro" id="IPR027267">
    <property type="entry name" value="AH/BAR_dom_sf"/>
</dbReference>
<dbReference type="EMBL" id="CAJNOC010005582">
    <property type="protein sequence ID" value="CAF1056257.1"/>
    <property type="molecule type" value="Genomic_DNA"/>
</dbReference>
<comment type="caution">
    <text evidence="1">The sequence shown here is derived from an EMBL/GenBank/DDBJ whole genome shotgun (WGS) entry which is preliminary data.</text>
</comment>
<accession>A0A814KZA4</accession>
<name>A0A814KZA4_9BILA</name>
<dbReference type="AlphaFoldDB" id="A0A814KZA4"/>
<evidence type="ECO:0000313" key="2">
    <source>
        <dbReference type="Proteomes" id="UP000663879"/>
    </source>
</evidence>
<protein>
    <recommendedName>
        <fullName evidence="3">RING-type domain-containing protein</fullName>
    </recommendedName>
</protein>